<dbReference type="AlphaFoldDB" id="A0A3N0C186"/>
<keyword evidence="1 2" id="KW-0238">DNA-binding</keyword>
<dbReference type="EMBL" id="RBED01000089">
    <property type="protein sequence ID" value="RNL55987.1"/>
    <property type="molecule type" value="Genomic_DNA"/>
</dbReference>
<dbReference type="Gene3D" id="1.10.357.10">
    <property type="entry name" value="Tetracycline Repressor, domain 2"/>
    <property type="match status" value="1"/>
</dbReference>
<dbReference type="SUPFAM" id="SSF46689">
    <property type="entry name" value="Homeodomain-like"/>
    <property type="match status" value="1"/>
</dbReference>
<accession>A0A3N0C186</accession>
<keyword evidence="5" id="KW-1185">Reference proteome</keyword>
<dbReference type="GO" id="GO:0003677">
    <property type="term" value="F:DNA binding"/>
    <property type="evidence" value="ECO:0007669"/>
    <property type="project" value="UniProtKB-UniRule"/>
</dbReference>
<dbReference type="Pfam" id="PF00440">
    <property type="entry name" value="TetR_N"/>
    <property type="match status" value="1"/>
</dbReference>
<feature type="domain" description="HTH tetR-type" evidence="3">
    <location>
        <begin position="18"/>
        <end position="76"/>
    </location>
</feature>
<dbReference type="PROSITE" id="PS50977">
    <property type="entry name" value="HTH_TETR_2"/>
    <property type="match status" value="1"/>
</dbReference>
<comment type="caution">
    <text evidence="4">The sequence shown here is derived from an EMBL/GenBank/DDBJ whole genome shotgun (WGS) entry which is preliminary data.</text>
</comment>
<evidence type="ECO:0000256" key="2">
    <source>
        <dbReference type="PROSITE-ProRule" id="PRU00335"/>
    </source>
</evidence>
<dbReference type="InterPro" id="IPR009057">
    <property type="entry name" value="Homeodomain-like_sf"/>
</dbReference>
<protein>
    <submittedName>
        <fullName evidence="4">TetR family transcriptional regulator</fullName>
    </submittedName>
</protein>
<evidence type="ECO:0000259" key="3">
    <source>
        <dbReference type="PROSITE" id="PS50977"/>
    </source>
</evidence>
<dbReference type="Proteomes" id="UP000273807">
    <property type="component" value="Unassembled WGS sequence"/>
</dbReference>
<reference evidence="4 5" key="1">
    <citation type="submission" date="2018-10" db="EMBL/GenBank/DDBJ databases">
        <title>Genome sequencing of Arthrobacter oryzae TNB02.</title>
        <authorList>
            <person name="Cho Y.-J."/>
            <person name="Cho A."/>
            <person name="Kim O.-S."/>
        </authorList>
    </citation>
    <scope>NUCLEOTIDE SEQUENCE [LARGE SCALE GENOMIC DNA]</scope>
    <source>
        <strain evidence="4 5">TNB02</strain>
    </source>
</reference>
<dbReference type="InterPro" id="IPR001647">
    <property type="entry name" value="HTH_TetR"/>
</dbReference>
<evidence type="ECO:0000313" key="4">
    <source>
        <dbReference type="EMBL" id="RNL55987.1"/>
    </source>
</evidence>
<evidence type="ECO:0000313" key="5">
    <source>
        <dbReference type="Proteomes" id="UP000273807"/>
    </source>
</evidence>
<feature type="DNA-binding region" description="H-T-H motif" evidence="2">
    <location>
        <begin position="39"/>
        <end position="58"/>
    </location>
</feature>
<organism evidence="4 5">
    <name type="scientific">Arthrobacter oryzae</name>
    <dbReference type="NCBI Taxonomy" id="409290"/>
    <lineage>
        <taxon>Bacteria</taxon>
        <taxon>Bacillati</taxon>
        <taxon>Actinomycetota</taxon>
        <taxon>Actinomycetes</taxon>
        <taxon>Micrococcales</taxon>
        <taxon>Micrococcaceae</taxon>
        <taxon>Arthrobacter</taxon>
    </lineage>
</organism>
<sequence length="216" mass="23063">MKIMSTPYQDAGRSGQKRRTFEALVAAAREAVAAGEAPTVDSTAAAAGVARSTAYRYFPSQRELLAAAHPETARQSLLPADAPGDPAARLDAVVLEFTQLIVNTEAQQRTMLRLSLERNQTGSALPLRQGRAIAWIQEALNPLRGRFSAQEIRALALAVRSAIGIEALVWLTDIGGLSRVEAMASMRWSAQALLQQALDSGPPPAAQVPARPKITS</sequence>
<evidence type="ECO:0000256" key="1">
    <source>
        <dbReference type="ARBA" id="ARBA00023125"/>
    </source>
</evidence>
<gene>
    <name evidence="4" type="ORF">D7003_09190</name>
</gene>
<dbReference type="OrthoDB" id="3217159at2"/>
<name>A0A3N0C186_9MICC</name>
<proteinExistence type="predicted"/>